<dbReference type="AlphaFoldDB" id="A0AAD9R5A9"/>
<feature type="binding site" evidence="7">
    <location>
        <position position="29"/>
    </location>
    <ligand>
        <name>Ca(2+)</name>
        <dbReference type="ChEBI" id="CHEBI:29108"/>
    </ligand>
</feature>
<feature type="transmembrane region" description="Helical" evidence="9">
    <location>
        <begin position="100"/>
        <end position="118"/>
    </location>
</feature>
<comment type="similarity">
    <text evidence="2 9">Belongs to the alkaline ceramidase family.</text>
</comment>
<feature type="transmembrane region" description="Helical" evidence="9">
    <location>
        <begin position="183"/>
        <end position="200"/>
    </location>
</feature>
<dbReference type="Proteomes" id="UP001249851">
    <property type="component" value="Unassembled WGS sequence"/>
</dbReference>
<comment type="function">
    <text evidence="9">Hydrolyzes the sphingolipid ceramide into sphingosine and free fatty acid.</text>
</comment>
<feature type="binding site" evidence="7">
    <location>
        <position position="34"/>
    </location>
    <ligand>
        <name>Ca(2+)</name>
        <dbReference type="ChEBI" id="CHEBI:29108"/>
    </ligand>
</feature>
<protein>
    <recommendedName>
        <fullName evidence="9">Alkaline ceramidase</fullName>
        <ecNumber evidence="9">3.5.1.-</ecNumber>
    </recommendedName>
</protein>
<feature type="binding site" evidence="8">
    <location>
        <position position="226"/>
    </location>
    <ligand>
        <name>Zn(2+)</name>
        <dbReference type="ChEBI" id="CHEBI:29105"/>
        <note>catalytic</note>
    </ligand>
</feature>
<evidence type="ECO:0000256" key="2">
    <source>
        <dbReference type="ARBA" id="ARBA00009780"/>
    </source>
</evidence>
<evidence type="ECO:0000256" key="1">
    <source>
        <dbReference type="ARBA" id="ARBA00004141"/>
    </source>
</evidence>
<keyword evidence="4 9" id="KW-0378">Hydrolase</keyword>
<comment type="subcellular location">
    <subcellularLocation>
        <location evidence="1">Membrane</location>
        <topology evidence="1">Multi-pass membrane protein</topology>
    </subcellularLocation>
</comment>
<accession>A0AAD9R5A9</accession>
<dbReference type="GO" id="GO:0006672">
    <property type="term" value="P:ceramide metabolic process"/>
    <property type="evidence" value="ECO:0007669"/>
    <property type="project" value="InterPro"/>
</dbReference>
<evidence type="ECO:0000256" key="5">
    <source>
        <dbReference type="ARBA" id="ARBA00022989"/>
    </source>
</evidence>
<dbReference type="PANTHER" id="PTHR46187:SF3">
    <property type="entry name" value="ALKALINE CERAMIDASE 3"/>
    <property type="match status" value="1"/>
</dbReference>
<keyword evidence="3 9" id="KW-0812">Transmembrane</keyword>
<comment type="cofactor">
    <cofactor evidence="8">
        <name>Zn(2+)</name>
        <dbReference type="ChEBI" id="CHEBI:29105"/>
    </cofactor>
</comment>
<feature type="binding site" evidence="8">
    <location>
        <position position="230"/>
    </location>
    <ligand>
        <name>Zn(2+)</name>
        <dbReference type="ChEBI" id="CHEBI:29105"/>
        <note>catalytic</note>
    </ligand>
</feature>
<keyword evidence="11" id="KW-1185">Reference proteome</keyword>
<feature type="transmembrane region" description="Helical" evidence="9">
    <location>
        <begin position="154"/>
        <end position="171"/>
    </location>
</feature>
<name>A0AAD9R5A9_ACRCE</name>
<dbReference type="GO" id="GO:0016811">
    <property type="term" value="F:hydrolase activity, acting on carbon-nitrogen (but not peptide) bonds, in linear amides"/>
    <property type="evidence" value="ECO:0007669"/>
    <property type="project" value="InterPro"/>
</dbReference>
<comment type="caution">
    <text evidence="10">The sequence shown here is derived from an EMBL/GenBank/DDBJ whole genome shotgun (WGS) entry which is preliminary data.</text>
</comment>
<feature type="binding site" evidence="7">
    <location>
        <position position="43"/>
    </location>
    <ligand>
        <name>Ca(2+)</name>
        <dbReference type="ChEBI" id="CHEBI:29108"/>
    </ligand>
</feature>
<comment type="caution">
    <text evidence="9">Lacks conserved residue(s) required for the propagation of feature annotation.</text>
</comment>
<dbReference type="GO" id="GO:0071602">
    <property type="term" value="P:phytosphingosine biosynthetic process"/>
    <property type="evidence" value="ECO:0007669"/>
    <property type="project" value="TreeGrafter"/>
</dbReference>
<feature type="transmembrane region" description="Helical" evidence="9">
    <location>
        <begin position="130"/>
        <end position="148"/>
    </location>
</feature>
<keyword evidence="7" id="KW-0106">Calcium</keyword>
<dbReference type="EMBL" id="JARQWQ010000002">
    <property type="protein sequence ID" value="KAK2573324.1"/>
    <property type="molecule type" value="Genomic_DNA"/>
</dbReference>
<dbReference type="GO" id="GO:0005789">
    <property type="term" value="C:endoplasmic reticulum membrane"/>
    <property type="evidence" value="ECO:0007669"/>
    <property type="project" value="TreeGrafter"/>
</dbReference>
<evidence type="ECO:0000256" key="9">
    <source>
        <dbReference type="RuleBase" id="RU364079"/>
    </source>
</evidence>
<keyword evidence="7" id="KW-0479">Metal-binding</keyword>
<sequence length="253" mass="29266">MNKLRTKEKMPPENTFIEGFWGDVTSTLDWCEENYVVSAFLAEFWNTISNWVFLIPPAFGAYLSFKNGLEHRYTLSFIALCVVGLGSVCFHATLLYEMQLLDELPMIYGTCILIFCSYQNSYKPRQYNRILILALMISCALITLMYVAFVNPLIFQWSYAILVLILIFGAYTSSKKHRHSQRLLVISLASYGIGFLLWNIDNNFCVSLRAIRNSSPPFFRPFLQFHALWHTLAGLGCYYYVLFRWHRCTAAAS</sequence>
<evidence type="ECO:0000256" key="6">
    <source>
        <dbReference type="ARBA" id="ARBA00023136"/>
    </source>
</evidence>
<dbReference type="InterPro" id="IPR008901">
    <property type="entry name" value="ACER"/>
</dbReference>
<dbReference type="PANTHER" id="PTHR46187">
    <property type="entry name" value="ALKALINE CERAMIDASE 3"/>
    <property type="match status" value="1"/>
</dbReference>
<feature type="binding site" evidence="8">
    <location>
        <position position="91"/>
    </location>
    <ligand>
        <name>Zn(2+)</name>
        <dbReference type="ChEBI" id="CHEBI:29105"/>
        <note>catalytic</note>
    </ligand>
</feature>
<keyword evidence="8" id="KW-0862">Zinc</keyword>
<reference evidence="10" key="2">
    <citation type="journal article" date="2023" name="Science">
        <title>Genomic signatures of disease resistance in endangered staghorn corals.</title>
        <authorList>
            <person name="Vollmer S.V."/>
            <person name="Selwyn J.D."/>
            <person name="Despard B.A."/>
            <person name="Roesel C.L."/>
        </authorList>
    </citation>
    <scope>NUCLEOTIDE SEQUENCE</scope>
    <source>
        <strain evidence="10">K2</strain>
    </source>
</reference>
<feature type="binding site" evidence="7">
    <location>
        <position position="30"/>
    </location>
    <ligand>
        <name>Ca(2+)</name>
        <dbReference type="ChEBI" id="CHEBI:29108"/>
    </ligand>
</feature>
<feature type="transmembrane region" description="Helical" evidence="9">
    <location>
        <begin position="222"/>
        <end position="243"/>
    </location>
</feature>
<evidence type="ECO:0000256" key="8">
    <source>
        <dbReference type="PIRSR" id="PIRSR608901-2"/>
    </source>
</evidence>
<feature type="transmembrane region" description="Helical" evidence="9">
    <location>
        <begin position="73"/>
        <end position="94"/>
    </location>
</feature>
<evidence type="ECO:0000256" key="7">
    <source>
        <dbReference type="PIRSR" id="PIRSR608901-1"/>
    </source>
</evidence>
<keyword evidence="5 9" id="KW-1133">Transmembrane helix</keyword>
<dbReference type="EC" id="3.5.1.-" evidence="9"/>
<evidence type="ECO:0000256" key="4">
    <source>
        <dbReference type="ARBA" id="ARBA00022801"/>
    </source>
</evidence>
<reference evidence="10" key="1">
    <citation type="journal article" date="2023" name="G3 (Bethesda)">
        <title>Whole genome assembly and annotation of the endangered Caribbean coral Acropora cervicornis.</title>
        <authorList>
            <person name="Selwyn J.D."/>
            <person name="Vollmer S.V."/>
        </authorList>
    </citation>
    <scope>NUCLEOTIDE SEQUENCE</scope>
    <source>
        <strain evidence="10">K2</strain>
    </source>
</reference>
<dbReference type="Pfam" id="PF05875">
    <property type="entry name" value="Ceramidase"/>
    <property type="match status" value="1"/>
</dbReference>
<evidence type="ECO:0000313" key="11">
    <source>
        <dbReference type="Proteomes" id="UP001249851"/>
    </source>
</evidence>
<feature type="binding site" evidence="7">
    <location>
        <position position="32"/>
    </location>
    <ligand>
        <name>Ca(2+)</name>
        <dbReference type="ChEBI" id="CHEBI:29108"/>
    </ligand>
</feature>
<dbReference type="GO" id="GO:0046872">
    <property type="term" value="F:metal ion binding"/>
    <property type="evidence" value="ECO:0007669"/>
    <property type="project" value="UniProtKB-KW"/>
</dbReference>
<evidence type="ECO:0000313" key="10">
    <source>
        <dbReference type="EMBL" id="KAK2573324.1"/>
    </source>
</evidence>
<proteinExistence type="inferred from homology"/>
<keyword evidence="9" id="KW-0443">Lipid metabolism</keyword>
<gene>
    <name evidence="10" type="ORF">P5673_000969</name>
</gene>
<organism evidence="10 11">
    <name type="scientific">Acropora cervicornis</name>
    <name type="common">Staghorn coral</name>
    <dbReference type="NCBI Taxonomy" id="6130"/>
    <lineage>
        <taxon>Eukaryota</taxon>
        <taxon>Metazoa</taxon>
        <taxon>Cnidaria</taxon>
        <taxon>Anthozoa</taxon>
        <taxon>Hexacorallia</taxon>
        <taxon>Scleractinia</taxon>
        <taxon>Astrocoeniina</taxon>
        <taxon>Acroporidae</taxon>
        <taxon>Acropora</taxon>
    </lineage>
</organism>
<keyword evidence="6 9" id="KW-0472">Membrane</keyword>
<evidence type="ECO:0000256" key="3">
    <source>
        <dbReference type="ARBA" id="ARBA00022692"/>
    </source>
</evidence>